<protein>
    <submittedName>
        <fullName evidence="2">Uncharacterized protein</fullName>
    </submittedName>
</protein>
<sequence length="299" mass="34149">MKYMHCLREGLELPELDQGIAFPGMDSIEKVLELVKILQLDAYNDGIFSHEKAQEPDVWRARDESFARKEKDTHCKKKHGKGAPPPEDSFVPMDDGLFHMLNVNGKVESLFTEQPPGPELKLGQGHGRFSNKAKVSSPSCYARRKMSTQAWDNKILHLKRSILDMPMDKLLHTTLARRQVQMPMRLHVSIINTSKNEKFFTKTTTWTTQKCCPYRYLPKDNIKVLGIGGTAEFIGERIIQTRMVNKRMAMLRPLILGMHMVQTCPRWPGMFRAANSKGHNVLHRFILSPQSPAQGEVGR</sequence>
<name>M7XL59_TRIUA</name>
<gene>
    <name evidence="2" type="ORF">TRIUR3_34545</name>
</gene>
<organism evidence="2">
    <name type="scientific">Triticum urartu</name>
    <name type="common">Red wild einkorn</name>
    <name type="synonym">Crithodium urartu</name>
    <dbReference type="NCBI Taxonomy" id="4572"/>
    <lineage>
        <taxon>Eukaryota</taxon>
        <taxon>Viridiplantae</taxon>
        <taxon>Streptophyta</taxon>
        <taxon>Embryophyta</taxon>
        <taxon>Tracheophyta</taxon>
        <taxon>Spermatophyta</taxon>
        <taxon>Magnoliopsida</taxon>
        <taxon>Liliopsida</taxon>
        <taxon>Poales</taxon>
        <taxon>Poaceae</taxon>
        <taxon>BOP clade</taxon>
        <taxon>Pooideae</taxon>
        <taxon>Triticodae</taxon>
        <taxon>Triticeae</taxon>
        <taxon>Triticinae</taxon>
        <taxon>Triticum</taxon>
    </lineage>
</organism>
<dbReference type="EMBL" id="KD496947">
    <property type="protein sequence ID" value="EMS35752.1"/>
    <property type="molecule type" value="Genomic_DNA"/>
</dbReference>
<feature type="compositionally biased region" description="Basic and acidic residues" evidence="1">
    <location>
        <begin position="62"/>
        <end position="73"/>
    </location>
</feature>
<dbReference type="AlphaFoldDB" id="M7XL59"/>
<feature type="region of interest" description="Disordered" evidence="1">
    <location>
        <begin position="62"/>
        <end position="88"/>
    </location>
</feature>
<reference evidence="2" key="1">
    <citation type="journal article" date="2013" name="Nature">
        <title>Draft genome of the wheat A-genome progenitor Triticum urartu.</title>
        <authorList>
            <person name="Ling H.Q."/>
            <person name="Zhao S."/>
            <person name="Liu D."/>
            <person name="Wang J."/>
            <person name="Sun H."/>
            <person name="Zhang C."/>
            <person name="Fan H."/>
            <person name="Li D."/>
            <person name="Dong L."/>
            <person name="Tao Y."/>
            <person name="Gao C."/>
            <person name="Wu H."/>
            <person name="Li Y."/>
            <person name="Cui Y."/>
            <person name="Guo X."/>
            <person name="Zheng S."/>
            <person name="Wang B."/>
            <person name="Yu K."/>
            <person name="Liang Q."/>
            <person name="Yang W."/>
            <person name="Lou X."/>
            <person name="Chen J."/>
            <person name="Feng M."/>
            <person name="Jian J."/>
            <person name="Zhang X."/>
            <person name="Luo G."/>
            <person name="Jiang Y."/>
            <person name="Liu J."/>
            <person name="Wang Z."/>
            <person name="Sha Y."/>
            <person name="Zhang B."/>
            <person name="Wu H."/>
            <person name="Tang D."/>
            <person name="Shen Q."/>
            <person name="Xue P."/>
            <person name="Zou S."/>
            <person name="Wang X."/>
            <person name="Liu X."/>
            <person name="Wang F."/>
            <person name="Yang Y."/>
            <person name="An X."/>
            <person name="Dong Z."/>
            <person name="Zhang K."/>
            <person name="Zhang X."/>
            <person name="Luo M.C."/>
            <person name="Dvorak J."/>
            <person name="Tong Y."/>
            <person name="Wang J."/>
            <person name="Yang H."/>
            <person name="Li Z."/>
            <person name="Wang D."/>
            <person name="Zhang A."/>
            <person name="Wang J."/>
        </authorList>
    </citation>
    <scope>NUCLEOTIDE SEQUENCE</scope>
</reference>
<proteinExistence type="predicted"/>
<accession>M7XL59</accession>
<evidence type="ECO:0000313" key="2">
    <source>
        <dbReference type="EMBL" id="EMS35752.1"/>
    </source>
</evidence>
<evidence type="ECO:0000256" key="1">
    <source>
        <dbReference type="SAM" id="MobiDB-lite"/>
    </source>
</evidence>
<dbReference type="OMA" id="KMSTQAW"/>